<dbReference type="GO" id="GO:0005829">
    <property type="term" value="C:cytosol"/>
    <property type="evidence" value="ECO:0007669"/>
    <property type="project" value="TreeGrafter"/>
</dbReference>
<dbReference type="UniPathway" id="UPA00138"/>
<organism evidence="16 17">
    <name type="scientific">Simplicispira hankyongi</name>
    <dbReference type="NCBI Taxonomy" id="2315688"/>
    <lineage>
        <taxon>Bacteria</taxon>
        <taxon>Pseudomonadati</taxon>
        <taxon>Pseudomonadota</taxon>
        <taxon>Betaproteobacteria</taxon>
        <taxon>Burkholderiales</taxon>
        <taxon>Comamonadaceae</taxon>
        <taxon>Simplicispira</taxon>
    </lineage>
</organism>
<feature type="active site" description="Proton acceptor" evidence="13">
    <location>
        <position position="166"/>
    </location>
</feature>
<feature type="binding site" evidence="13">
    <location>
        <position position="210"/>
    </location>
    <ligand>
        <name>substrate</name>
    </ligand>
</feature>
<dbReference type="FunFam" id="3.20.20.70:FF:000020">
    <property type="entry name" value="Triosephosphate isomerase"/>
    <property type="match status" value="1"/>
</dbReference>
<evidence type="ECO:0000256" key="7">
    <source>
        <dbReference type="ARBA" id="ARBA00019397"/>
    </source>
</evidence>
<keyword evidence="10 13" id="KW-0324">Glycolysis</keyword>
<evidence type="ECO:0000256" key="4">
    <source>
        <dbReference type="ARBA" id="ARBA00007422"/>
    </source>
</evidence>
<comment type="similarity">
    <text evidence="4 13 14">Belongs to the triosephosphate isomerase family.</text>
</comment>
<dbReference type="Gene3D" id="3.20.20.70">
    <property type="entry name" value="Aldolase class I"/>
    <property type="match status" value="1"/>
</dbReference>
<dbReference type="EC" id="5.3.1.1" evidence="6 13"/>
<dbReference type="GO" id="GO:0019563">
    <property type="term" value="P:glycerol catabolic process"/>
    <property type="evidence" value="ECO:0007669"/>
    <property type="project" value="TreeGrafter"/>
</dbReference>
<evidence type="ECO:0000256" key="13">
    <source>
        <dbReference type="HAMAP-Rule" id="MF_00147"/>
    </source>
</evidence>
<keyword evidence="11 13" id="KW-0413">Isomerase</keyword>
<feature type="binding site" evidence="13">
    <location>
        <begin position="231"/>
        <end position="232"/>
    </location>
    <ligand>
        <name>substrate</name>
    </ligand>
</feature>
<dbReference type="InterPro" id="IPR000652">
    <property type="entry name" value="Triosephosphate_isomerase"/>
</dbReference>
<comment type="catalytic activity">
    <reaction evidence="1 13 14">
        <text>D-glyceraldehyde 3-phosphate = dihydroxyacetone phosphate</text>
        <dbReference type="Rhea" id="RHEA:18585"/>
        <dbReference type="ChEBI" id="CHEBI:57642"/>
        <dbReference type="ChEBI" id="CHEBI:59776"/>
        <dbReference type="EC" id="5.3.1.1"/>
    </reaction>
</comment>
<dbReference type="PANTHER" id="PTHR21139">
    <property type="entry name" value="TRIOSEPHOSPHATE ISOMERASE"/>
    <property type="match status" value="1"/>
</dbReference>
<dbReference type="InterPro" id="IPR035990">
    <property type="entry name" value="TIM_sf"/>
</dbReference>
<dbReference type="GO" id="GO:0046166">
    <property type="term" value="P:glyceraldehyde-3-phosphate biosynthetic process"/>
    <property type="evidence" value="ECO:0007669"/>
    <property type="project" value="TreeGrafter"/>
</dbReference>
<dbReference type="GO" id="GO:0004807">
    <property type="term" value="F:triose-phosphate isomerase activity"/>
    <property type="evidence" value="ECO:0007669"/>
    <property type="project" value="UniProtKB-UniRule"/>
</dbReference>
<dbReference type="OrthoDB" id="9809429at2"/>
<evidence type="ECO:0000256" key="8">
    <source>
        <dbReference type="ARBA" id="ARBA00022432"/>
    </source>
</evidence>
<comment type="pathway">
    <text evidence="13 14">Carbohydrate degradation; glycolysis; D-glyceraldehyde 3-phosphate from glycerone phosphate: step 1/1.</text>
</comment>
<keyword evidence="8 13" id="KW-0312">Gluconeogenesis</keyword>
<dbReference type="InterPro" id="IPR013785">
    <property type="entry name" value="Aldolase_TIM"/>
</dbReference>
<feature type="signal peptide" evidence="15">
    <location>
        <begin position="1"/>
        <end position="20"/>
    </location>
</feature>
<evidence type="ECO:0000256" key="10">
    <source>
        <dbReference type="ARBA" id="ARBA00023152"/>
    </source>
</evidence>
<gene>
    <name evidence="13" type="primary">tpiA</name>
    <name evidence="16" type="ORF">D3F03_04270</name>
</gene>
<comment type="pathway">
    <text evidence="2 13 14">Carbohydrate biosynthesis; gluconeogenesis.</text>
</comment>
<evidence type="ECO:0000256" key="14">
    <source>
        <dbReference type="RuleBase" id="RU363013"/>
    </source>
</evidence>
<dbReference type="GO" id="GO:0006094">
    <property type="term" value="P:gluconeogenesis"/>
    <property type="evidence" value="ECO:0007669"/>
    <property type="project" value="UniProtKB-UniRule"/>
</dbReference>
<proteinExistence type="inferred from homology"/>
<evidence type="ECO:0000256" key="3">
    <source>
        <dbReference type="ARBA" id="ARBA00004939"/>
    </source>
</evidence>
<evidence type="ECO:0000256" key="1">
    <source>
        <dbReference type="ARBA" id="ARBA00000474"/>
    </source>
</evidence>
<evidence type="ECO:0000256" key="6">
    <source>
        <dbReference type="ARBA" id="ARBA00011940"/>
    </source>
</evidence>
<dbReference type="Pfam" id="PF00121">
    <property type="entry name" value="TIM"/>
    <property type="match status" value="1"/>
</dbReference>
<comment type="subcellular location">
    <subcellularLocation>
        <location evidence="13 14">Cytoplasm</location>
    </subcellularLocation>
</comment>
<feature type="chain" id="PRO_5017204881" description="Triosephosphate isomerase" evidence="15">
    <location>
        <begin position="21"/>
        <end position="254"/>
    </location>
</feature>
<protein>
    <recommendedName>
        <fullName evidence="7 13">Triosephosphate isomerase</fullName>
        <shortName evidence="13">TIM</shortName>
        <shortName evidence="13">TPI</shortName>
        <ecNumber evidence="6 13">5.3.1.1</ecNumber>
    </recommendedName>
    <alternativeName>
        <fullName evidence="13">Triose-phosphate isomerase</fullName>
    </alternativeName>
</protein>
<reference evidence="16 17" key="1">
    <citation type="submission" date="2018-09" db="EMBL/GenBank/DDBJ databases">
        <title>Draft genome of Simplicispira sp. NY-02.</title>
        <authorList>
            <person name="Im W.T."/>
        </authorList>
    </citation>
    <scope>NUCLEOTIDE SEQUENCE [LARGE SCALE GENOMIC DNA]</scope>
    <source>
        <strain evidence="16 17">NY-02</strain>
    </source>
</reference>
<dbReference type="EMBL" id="QXJC01000001">
    <property type="protein sequence ID" value="RID99628.1"/>
    <property type="molecule type" value="Genomic_DNA"/>
</dbReference>
<keyword evidence="15" id="KW-0732">Signal</keyword>
<dbReference type="PROSITE" id="PS00171">
    <property type="entry name" value="TIM_1"/>
    <property type="match status" value="1"/>
</dbReference>
<evidence type="ECO:0000313" key="16">
    <source>
        <dbReference type="EMBL" id="RID99628.1"/>
    </source>
</evidence>
<accession>A0A398CF14</accession>
<comment type="caution">
    <text evidence="16">The sequence shown here is derived from an EMBL/GenBank/DDBJ whole genome shotgun (WGS) entry which is preliminary data.</text>
</comment>
<dbReference type="PANTHER" id="PTHR21139:SF42">
    <property type="entry name" value="TRIOSEPHOSPHATE ISOMERASE"/>
    <property type="match status" value="1"/>
</dbReference>
<sequence>MKKKLIVGNWKMNGSLAANASLVQALRAGMAEGTACGVALAVPAPYLAQIQSLCAGSRIDLAAQDVSQHEAGAFTGEVSAAMLRDFGVRYVLVGHSERRQFHGESDATVAAKAQRALAAGITPIVCVGETLAEREAGQTEAVVRRQLAAVIHANGRCISEVVVAYEPVWAIGTGKTASPAQAQEVHAALRSQLAAATAHAEAMLLLYGGSMNAANAAQLLAEQDIDGGLVGGASLKASDFLSIIAAAQSKASRS</sequence>
<evidence type="ECO:0000256" key="15">
    <source>
        <dbReference type="SAM" id="SignalP"/>
    </source>
</evidence>
<dbReference type="RefSeq" id="WP_119108074.1">
    <property type="nucleotide sequence ID" value="NZ_QXJC01000001.1"/>
</dbReference>
<keyword evidence="9 13" id="KW-0963">Cytoplasm</keyword>
<evidence type="ECO:0000256" key="11">
    <source>
        <dbReference type="ARBA" id="ARBA00023235"/>
    </source>
</evidence>
<dbReference type="HAMAP" id="MF_00147_B">
    <property type="entry name" value="TIM_B"/>
    <property type="match status" value="1"/>
</dbReference>
<comment type="pathway">
    <text evidence="3">Carbohydrate metabolism; erythritol degradation.</text>
</comment>
<evidence type="ECO:0000256" key="9">
    <source>
        <dbReference type="ARBA" id="ARBA00022490"/>
    </source>
</evidence>
<name>A0A398CF14_9BURK</name>
<comment type="subunit">
    <text evidence="5 13 14">Homodimer.</text>
</comment>
<dbReference type="GO" id="GO:0006096">
    <property type="term" value="P:glycolytic process"/>
    <property type="evidence" value="ECO:0007669"/>
    <property type="project" value="UniProtKB-UniRule"/>
</dbReference>
<dbReference type="CDD" id="cd00311">
    <property type="entry name" value="TIM"/>
    <property type="match status" value="1"/>
</dbReference>
<evidence type="ECO:0000256" key="2">
    <source>
        <dbReference type="ARBA" id="ARBA00004742"/>
    </source>
</evidence>
<comment type="function">
    <text evidence="12 13">Involved in the gluconeogenesis. Catalyzes stereospecifically the conversion of dihydroxyacetone phosphate (DHAP) to D-glyceraldehyde-3-phosphate (G3P).</text>
</comment>
<feature type="binding site" evidence="13">
    <location>
        <begin position="9"/>
        <end position="11"/>
    </location>
    <ligand>
        <name>substrate</name>
    </ligand>
</feature>
<dbReference type="SUPFAM" id="SSF51351">
    <property type="entry name" value="Triosephosphate isomerase (TIM)"/>
    <property type="match status" value="1"/>
</dbReference>
<dbReference type="AlphaFoldDB" id="A0A398CF14"/>
<evidence type="ECO:0000256" key="5">
    <source>
        <dbReference type="ARBA" id="ARBA00011738"/>
    </source>
</evidence>
<keyword evidence="17" id="KW-1185">Reference proteome</keyword>
<dbReference type="UniPathway" id="UPA00109">
    <property type="reaction ID" value="UER00189"/>
</dbReference>
<dbReference type="Proteomes" id="UP000266302">
    <property type="component" value="Unassembled WGS sequence"/>
</dbReference>
<dbReference type="NCBIfam" id="TIGR00419">
    <property type="entry name" value="tim"/>
    <property type="match status" value="1"/>
</dbReference>
<evidence type="ECO:0000313" key="17">
    <source>
        <dbReference type="Proteomes" id="UP000266302"/>
    </source>
</evidence>
<evidence type="ECO:0000256" key="12">
    <source>
        <dbReference type="ARBA" id="ARBA00055680"/>
    </source>
</evidence>
<dbReference type="InterPro" id="IPR020861">
    <property type="entry name" value="Triosephosphate_isomerase_AS"/>
</dbReference>
<feature type="binding site" evidence="13">
    <location>
        <position position="172"/>
    </location>
    <ligand>
        <name>substrate</name>
    </ligand>
</feature>
<feature type="active site" description="Electrophile" evidence="13">
    <location>
        <position position="95"/>
    </location>
</feature>
<dbReference type="PROSITE" id="PS51440">
    <property type="entry name" value="TIM_2"/>
    <property type="match status" value="1"/>
</dbReference>
<dbReference type="InterPro" id="IPR022896">
    <property type="entry name" value="TrioseP_Isoase_bac/euk"/>
</dbReference>